<keyword evidence="5 10" id="KW-0479">Metal-binding</keyword>
<keyword evidence="6" id="KW-0378">Hydrolase</keyword>
<dbReference type="RefSeq" id="XP_022815042.1">
    <property type="nucleotide sequence ID" value="XM_022959274.1"/>
</dbReference>
<evidence type="ECO:0000256" key="4">
    <source>
        <dbReference type="ARBA" id="ARBA00022490"/>
    </source>
</evidence>
<comment type="similarity">
    <text evidence="2">Belongs to the peptidase M20A family.</text>
</comment>
<dbReference type="PROSITE" id="PS00759">
    <property type="entry name" value="ARGE_DAPE_CPG2_2"/>
    <property type="match status" value="1"/>
</dbReference>
<dbReference type="AlphaFoldDB" id="A0A9J7DRU8"/>
<evidence type="ECO:0000256" key="9">
    <source>
        <dbReference type="PIRSR" id="PIRSR036696-1"/>
    </source>
</evidence>
<dbReference type="SUPFAM" id="SSF53187">
    <property type="entry name" value="Zn-dependent exopeptidases"/>
    <property type="match status" value="1"/>
</dbReference>
<feature type="binding site" evidence="10">
    <location>
        <position position="143"/>
    </location>
    <ligand>
        <name>Zn(2+)</name>
        <dbReference type="ChEBI" id="CHEBI:29105"/>
        <label>2</label>
    </ligand>
</feature>
<dbReference type="PIRSF" id="PIRSF036696">
    <property type="entry name" value="ACY-1"/>
    <property type="match status" value="1"/>
</dbReference>
<dbReference type="InterPro" id="IPR001261">
    <property type="entry name" value="ArgE/DapE_CS"/>
</dbReference>
<evidence type="ECO:0000256" key="1">
    <source>
        <dbReference type="ARBA" id="ARBA00004496"/>
    </source>
</evidence>
<feature type="binding site" evidence="10">
    <location>
        <position position="178"/>
    </location>
    <ligand>
        <name>Zn(2+)</name>
        <dbReference type="ChEBI" id="CHEBI:29105"/>
        <label>2</label>
    </ligand>
</feature>
<feature type="active site" description="Proton acceptor" evidence="9">
    <location>
        <position position="177"/>
    </location>
</feature>
<feature type="domain" description="Peptidase M20 dimerisation" evidence="12">
    <location>
        <begin position="223"/>
        <end position="329"/>
    </location>
</feature>
<dbReference type="GO" id="GO:0046872">
    <property type="term" value="F:metal ion binding"/>
    <property type="evidence" value="ECO:0007669"/>
    <property type="project" value="UniProtKB-KW"/>
</dbReference>
<dbReference type="Gene3D" id="1.10.150.900">
    <property type="match status" value="1"/>
</dbReference>
<dbReference type="KEGG" id="sliu:111348608"/>
<dbReference type="GO" id="GO:0006520">
    <property type="term" value="P:amino acid metabolic process"/>
    <property type="evidence" value="ECO:0007669"/>
    <property type="project" value="InterPro"/>
</dbReference>
<keyword evidence="11" id="KW-0732">Signal</keyword>
<evidence type="ECO:0000256" key="2">
    <source>
        <dbReference type="ARBA" id="ARBA00006247"/>
    </source>
</evidence>
<protein>
    <recommendedName>
        <fullName evidence="3">N-acyl-aliphatic-L-amino acid amidohydrolase</fullName>
        <ecNumber evidence="3">3.5.1.14</ecNumber>
    </recommendedName>
    <alternativeName>
        <fullName evidence="8">N-acyl-L-amino-acid amidohydrolase</fullName>
    </alternativeName>
</protein>
<evidence type="ECO:0000313" key="14">
    <source>
        <dbReference type="RefSeq" id="XP_022815042.1"/>
    </source>
</evidence>
<keyword evidence="13" id="KW-1185">Reference proteome</keyword>
<sequence length="451" mass="49726">MDLTNQSRRIKMNRIAFIVLAVLQLRVSLAACDTADYSNSSPVELLQAYIQINTTTYNDLSEAVEFWKKLAVLADVPVNVYEIVEGFPIVVLKWAGADSSQHSIMLNSHMDVVPAALEDGWTYDPFSGHIDENNVMYGRGTQDMKSVSIQYYTALRRLKENNVTLLRDVYMTLMPDEEVGAEAGMIPFLESEEFAAMNVGIELDEGTSFPLPVIAVFYQDKVVWQIKVDCHGVSAHGSTFPATNETATGKCRNVMNKFFEFRDEQYELAKVAPPNDAGGYTSVNINKINGGTANNVIPSLISLTIDIRLGTTVNEEQMDAKIRQMIAESGSNITFSYILKNPQSPATIVNASNPYWNAVTSAAEELGVQLLATIPPGSTDARHVRNAGYPALGLSPMPNTELLLHAVNERLAMDTFLDGIDLYEKIIDNLANIPADYTAEDGTEYLKVTAR</sequence>
<comment type="cofactor">
    <cofactor evidence="10">
        <name>Zn(2+)</name>
        <dbReference type="ChEBI" id="CHEBI:29105"/>
    </cofactor>
    <text evidence="10">Binds 2 Zn(2+) ions per subunit.</text>
</comment>
<reference evidence="14" key="1">
    <citation type="submission" date="2025-08" db="UniProtKB">
        <authorList>
            <consortium name="RefSeq"/>
        </authorList>
    </citation>
    <scope>IDENTIFICATION</scope>
    <source>
        <strain evidence="14">Ishihara</strain>
        <tissue evidence="14">Whole body</tissue>
    </source>
</reference>
<dbReference type="InterPro" id="IPR036264">
    <property type="entry name" value="Bact_exopeptidase_dim_dom"/>
</dbReference>
<dbReference type="Pfam" id="PF01546">
    <property type="entry name" value="Peptidase_M20"/>
    <property type="match status" value="1"/>
</dbReference>
<evidence type="ECO:0000313" key="13">
    <source>
        <dbReference type="Proteomes" id="UP000301870"/>
    </source>
</evidence>
<dbReference type="GeneID" id="111348608"/>
<dbReference type="GO" id="GO:0005737">
    <property type="term" value="C:cytoplasm"/>
    <property type="evidence" value="ECO:0007669"/>
    <property type="project" value="UniProtKB-SubCell"/>
</dbReference>
<comment type="subcellular location">
    <subcellularLocation>
        <location evidence="1">Cytoplasm</location>
    </subcellularLocation>
</comment>
<feature type="binding site" evidence="10">
    <location>
        <position position="143"/>
    </location>
    <ligand>
        <name>Zn(2+)</name>
        <dbReference type="ChEBI" id="CHEBI:29105"/>
        <label>1</label>
    </ligand>
</feature>
<dbReference type="Proteomes" id="UP000301870">
    <property type="component" value="Chromosome 7"/>
</dbReference>
<feature type="signal peptide" evidence="11">
    <location>
        <begin position="1"/>
        <end position="30"/>
    </location>
</feature>
<dbReference type="Gene3D" id="3.40.630.10">
    <property type="entry name" value="Zn peptidases"/>
    <property type="match status" value="1"/>
</dbReference>
<dbReference type="PROSITE" id="PS00758">
    <property type="entry name" value="ARGE_DAPE_CPG2_1"/>
    <property type="match status" value="1"/>
</dbReference>
<dbReference type="Pfam" id="PF07687">
    <property type="entry name" value="M20_dimer"/>
    <property type="match status" value="1"/>
</dbReference>
<dbReference type="NCBIfam" id="TIGR01880">
    <property type="entry name" value="Ac-peptdase-euk"/>
    <property type="match status" value="1"/>
</dbReference>
<evidence type="ECO:0000256" key="10">
    <source>
        <dbReference type="PIRSR" id="PIRSR036696-2"/>
    </source>
</evidence>
<dbReference type="SUPFAM" id="SSF55031">
    <property type="entry name" value="Bacterial exopeptidase dimerisation domain"/>
    <property type="match status" value="1"/>
</dbReference>
<feature type="active site" evidence="9">
    <location>
        <position position="111"/>
    </location>
</feature>
<organism evidence="13 14">
    <name type="scientific">Spodoptera litura</name>
    <name type="common">Asian cotton leafworm</name>
    <dbReference type="NCBI Taxonomy" id="69820"/>
    <lineage>
        <taxon>Eukaryota</taxon>
        <taxon>Metazoa</taxon>
        <taxon>Ecdysozoa</taxon>
        <taxon>Arthropoda</taxon>
        <taxon>Hexapoda</taxon>
        <taxon>Insecta</taxon>
        <taxon>Pterygota</taxon>
        <taxon>Neoptera</taxon>
        <taxon>Endopterygota</taxon>
        <taxon>Lepidoptera</taxon>
        <taxon>Glossata</taxon>
        <taxon>Ditrysia</taxon>
        <taxon>Noctuoidea</taxon>
        <taxon>Noctuidae</taxon>
        <taxon>Amphipyrinae</taxon>
        <taxon>Spodoptera</taxon>
    </lineage>
</organism>
<dbReference type="PANTHER" id="PTHR45892">
    <property type="entry name" value="AMINOACYLASE-1"/>
    <property type="match status" value="1"/>
</dbReference>
<proteinExistence type="inferred from homology"/>
<keyword evidence="4" id="KW-0963">Cytoplasm</keyword>
<feature type="binding site" evidence="10">
    <location>
        <position position="405"/>
    </location>
    <ligand>
        <name>Zn(2+)</name>
        <dbReference type="ChEBI" id="CHEBI:29105"/>
        <label>2</label>
    </ligand>
</feature>
<name>A0A9J7DRU8_SPOLT</name>
<evidence type="ECO:0000256" key="3">
    <source>
        <dbReference type="ARBA" id="ARBA00011913"/>
    </source>
</evidence>
<dbReference type="Gene3D" id="3.30.70.360">
    <property type="match status" value="1"/>
</dbReference>
<evidence type="ECO:0000259" key="12">
    <source>
        <dbReference type="Pfam" id="PF07687"/>
    </source>
</evidence>
<evidence type="ECO:0000256" key="11">
    <source>
        <dbReference type="SAM" id="SignalP"/>
    </source>
</evidence>
<dbReference type="InterPro" id="IPR011650">
    <property type="entry name" value="Peptidase_M20_dimer"/>
</dbReference>
<accession>A0A9J7DRU8</accession>
<gene>
    <name evidence="14" type="primary">LOC111348608</name>
</gene>
<evidence type="ECO:0000256" key="8">
    <source>
        <dbReference type="ARBA" id="ARBA00029656"/>
    </source>
</evidence>
<dbReference type="PANTHER" id="PTHR45892:SF1">
    <property type="entry name" value="AMINOACYLASE-1"/>
    <property type="match status" value="1"/>
</dbReference>
<dbReference type="InterPro" id="IPR010159">
    <property type="entry name" value="N-acyl_aa_amidohydrolase"/>
</dbReference>
<dbReference type="InterPro" id="IPR002933">
    <property type="entry name" value="Peptidase_M20"/>
</dbReference>
<evidence type="ECO:0000256" key="7">
    <source>
        <dbReference type="ARBA" id="ARBA00022833"/>
    </source>
</evidence>
<feature type="binding site" evidence="10">
    <location>
        <position position="205"/>
    </location>
    <ligand>
        <name>Zn(2+)</name>
        <dbReference type="ChEBI" id="CHEBI:29105"/>
        <label>1</label>
    </ligand>
</feature>
<feature type="chain" id="PRO_5039911898" description="N-acyl-aliphatic-L-amino acid amidohydrolase" evidence="11">
    <location>
        <begin position="31"/>
        <end position="451"/>
    </location>
</feature>
<evidence type="ECO:0000256" key="6">
    <source>
        <dbReference type="ARBA" id="ARBA00022801"/>
    </source>
</evidence>
<feature type="binding site" evidence="10">
    <location>
        <position position="109"/>
    </location>
    <ligand>
        <name>Zn(2+)</name>
        <dbReference type="ChEBI" id="CHEBI:29105"/>
        <label>1</label>
    </ligand>
</feature>
<evidence type="ECO:0000256" key="5">
    <source>
        <dbReference type="ARBA" id="ARBA00022723"/>
    </source>
</evidence>
<dbReference type="GO" id="GO:0004046">
    <property type="term" value="F:aminoacylase activity"/>
    <property type="evidence" value="ECO:0007669"/>
    <property type="project" value="UniProtKB-EC"/>
</dbReference>
<keyword evidence="7 10" id="KW-0862">Zinc</keyword>
<dbReference type="EC" id="3.5.1.14" evidence="3"/>
<dbReference type="OrthoDB" id="3064516at2759"/>
<dbReference type="InterPro" id="IPR052083">
    <property type="entry name" value="Aminoacylase-1_M20A"/>
</dbReference>